<sequence>MLCFFNLAGAVYDPDVVGVDLPTLVDARVEAARYIGEVIRDKPEVVWAGDEVRVEVTDERRLLLFTIVAFGVDAPAVAGQPASFRPNP</sequence>
<name>A0A7W9EVL8_9SPHN</name>
<dbReference type="InterPro" id="IPR054189">
    <property type="entry name" value="DUF6894"/>
</dbReference>
<protein>
    <recommendedName>
        <fullName evidence="1">DUF6894 domain-containing protein</fullName>
    </recommendedName>
</protein>
<dbReference type="Proteomes" id="UP000546200">
    <property type="component" value="Unassembled WGS sequence"/>
</dbReference>
<evidence type="ECO:0000259" key="1">
    <source>
        <dbReference type="Pfam" id="PF21834"/>
    </source>
</evidence>
<feature type="domain" description="DUF6894" evidence="1">
    <location>
        <begin position="3"/>
        <end position="67"/>
    </location>
</feature>
<evidence type="ECO:0000313" key="3">
    <source>
        <dbReference type="Proteomes" id="UP000546200"/>
    </source>
</evidence>
<organism evidence="2 3">
    <name type="scientific">Sphingomonas aerophila</name>
    <dbReference type="NCBI Taxonomy" id="1344948"/>
    <lineage>
        <taxon>Bacteria</taxon>
        <taxon>Pseudomonadati</taxon>
        <taxon>Pseudomonadota</taxon>
        <taxon>Alphaproteobacteria</taxon>
        <taxon>Sphingomonadales</taxon>
        <taxon>Sphingomonadaceae</taxon>
        <taxon>Sphingomonas</taxon>
    </lineage>
</organism>
<dbReference type="Pfam" id="PF21834">
    <property type="entry name" value="DUF6894"/>
    <property type="match status" value="1"/>
</dbReference>
<dbReference type="RefSeq" id="WP_184059553.1">
    <property type="nucleotide sequence ID" value="NZ_JACIJK010000010.1"/>
</dbReference>
<comment type="caution">
    <text evidence="2">The sequence shown here is derived from an EMBL/GenBank/DDBJ whole genome shotgun (WGS) entry which is preliminary data.</text>
</comment>
<dbReference type="EMBL" id="JACIJK010000010">
    <property type="protein sequence ID" value="MBB5716360.1"/>
    <property type="molecule type" value="Genomic_DNA"/>
</dbReference>
<accession>A0A7W9EVL8</accession>
<proteinExistence type="predicted"/>
<gene>
    <name evidence="2" type="ORF">FHS94_003223</name>
</gene>
<evidence type="ECO:0000313" key="2">
    <source>
        <dbReference type="EMBL" id="MBB5716360.1"/>
    </source>
</evidence>
<dbReference type="AlphaFoldDB" id="A0A7W9EVL8"/>
<keyword evidence="3" id="KW-1185">Reference proteome</keyword>
<reference evidence="2 3" key="1">
    <citation type="submission" date="2020-08" db="EMBL/GenBank/DDBJ databases">
        <title>Genomic Encyclopedia of Type Strains, Phase IV (KMG-IV): sequencing the most valuable type-strain genomes for metagenomic binning, comparative biology and taxonomic classification.</title>
        <authorList>
            <person name="Goeker M."/>
        </authorList>
    </citation>
    <scope>NUCLEOTIDE SEQUENCE [LARGE SCALE GENOMIC DNA]</scope>
    <source>
        <strain evidence="2 3">DSM 100044</strain>
    </source>
</reference>